<dbReference type="GO" id="GO:0004674">
    <property type="term" value="F:protein serine/threonine kinase activity"/>
    <property type="evidence" value="ECO:0007669"/>
    <property type="project" value="UniProtKB-KW"/>
</dbReference>
<dbReference type="Pfam" id="PF00069">
    <property type="entry name" value="Pkinase"/>
    <property type="match status" value="1"/>
</dbReference>
<dbReference type="GO" id="GO:0005524">
    <property type="term" value="F:ATP binding"/>
    <property type="evidence" value="ECO:0007669"/>
    <property type="project" value="UniProtKB-UniRule"/>
</dbReference>
<organism evidence="12 13">
    <name type="scientific">Scheffersomyces stipitis (strain ATCC 58785 / CBS 6054 / NBRC 10063 / NRRL Y-11545)</name>
    <name type="common">Yeast</name>
    <name type="synonym">Pichia stipitis</name>
    <dbReference type="NCBI Taxonomy" id="322104"/>
    <lineage>
        <taxon>Eukaryota</taxon>
        <taxon>Fungi</taxon>
        <taxon>Dikarya</taxon>
        <taxon>Ascomycota</taxon>
        <taxon>Saccharomycotina</taxon>
        <taxon>Pichiomycetes</taxon>
        <taxon>Debaryomycetaceae</taxon>
        <taxon>Scheffersomyces</taxon>
    </lineage>
</organism>
<evidence type="ECO:0000256" key="1">
    <source>
        <dbReference type="ARBA" id="ARBA00012513"/>
    </source>
</evidence>
<feature type="compositionally biased region" description="Low complexity" evidence="10">
    <location>
        <begin position="15"/>
        <end position="48"/>
    </location>
</feature>
<feature type="compositionally biased region" description="Low complexity" evidence="10">
    <location>
        <begin position="66"/>
        <end position="81"/>
    </location>
</feature>
<keyword evidence="3" id="KW-0808">Transferase</keyword>
<feature type="compositionally biased region" description="Low complexity" evidence="10">
    <location>
        <begin position="112"/>
        <end position="130"/>
    </location>
</feature>
<name>A3LYQ9_PICST</name>
<dbReference type="AlphaFoldDB" id="A3LYQ9"/>
<keyword evidence="2" id="KW-0723">Serine/threonine-protein kinase</keyword>
<dbReference type="InterPro" id="IPR011009">
    <property type="entry name" value="Kinase-like_dom_sf"/>
</dbReference>
<evidence type="ECO:0000259" key="11">
    <source>
        <dbReference type="PROSITE" id="PS50011"/>
    </source>
</evidence>
<dbReference type="InParanoid" id="A3LYQ9"/>
<dbReference type="eggNOG" id="KOG0590">
    <property type="taxonomic scope" value="Eukaryota"/>
</dbReference>
<comment type="catalytic activity">
    <reaction evidence="7">
        <text>L-threonyl-[protein] + ATP = O-phospho-L-threonyl-[protein] + ADP + H(+)</text>
        <dbReference type="Rhea" id="RHEA:46608"/>
        <dbReference type="Rhea" id="RHEA-COMP:11060"/>
        <dbReference type="Rhea" id="RHEA-COMP:11605"/>
        <dbReference type="ChEBI" id="CHEBI:15378"/>
        <dbReference type="ChEBI" id="CHEBI:30013"/>
        <dbReference type="ChEBI" id="CHEBI:30616"/>
        <dbReference type="ChEBI" id="CHEBI:61977"/>
        <dbReference type="ChEBI" id="CHEBI:456216"/>
        <dbReference type="EC" id="2.7.11.1"/>
    </reaction>
</comment>
<gene>
    <name evidence="12" type="primary">OCA2</name>
    <name evidence="12" type="ORF">PICST_33265</name>
</gene>
<proteinExistence type="predicted"/>
<dbReference type="OrthoDB" id="6513151at2759"/>
<sequence length="526" mass="58099">MFSSSSTSLSRKDGAANGAPSASAPSHRSFLRSRNSSGSISNRSSRSGQSEKFDNAENHGNHHSDIISNTSNNPNTSYQSNDTASTDTTGDHEFHNANAERFLKKLKHTDSRASTTSTKGKSSATSSPTANTVPPPLPDSTTSDLFKKYGPIGKLLGTGASGSVNLVTAKDDPTQIFAVKKFRSRMPQESETDYKVKVKNEFKIGDYLKHENLICTIELIKDYSSKSSANSSSTSIKYYIVMEYCPYDFFNLVMSGLMSTEEVCCYFRQIVSGVAFLHENGLAHRDLKLDNCVVSEFGILKLIDFGSAVQFRKEITDPNASHDDLVDEQYTLVKAKGIVGSDPYLSPEVLASPSEGYDPRAADVWSVAVIFCCMILKRFPWKIPRISDPSYRSFVGAPSNASEDPVTVMQNSVSEMTVSSSVKSTRNGHHSQGPERLMRLLPEASRELVRRMLILDPANRILMADVLQDDFINSIEQCHMFVDDDNGNEIFVPVSNHTHHLVTEEDLQKLNQEKERVKKLKNAGMA</sequence>
<feature type="region of interest" description="Disordered" evidence="10">
    <location>
        <begin position="105"/>
        <end position="144"/>
    </location>
</feature>
<evidence type="ECO:0000256" key="9">
    <source>
        <dbReference type="PROSITE-ProRule" id="PRU10141"/>
    </source>
</evidence>
<dbReference type="InterPro" id="IPR008271">
    <property type="entry name" value="Ser/Thr_kinase_AS"/>
</dbReference>
<dbReference type="Proteomes" id="UP000002258">
    <property type="component" value="Chromosome 7"/>
</dbReference>
<dbReference type="InterPro" id="IPR000719">
    <property type="entry name" value="Prot_kinase_dom"/>
</dbReference>
<reference evidence="12 13" key="1">
    <citation type="journal article" date="2007" name="Nat. Biotechnol.">
        <title>Genome sequence of the lignocellulose-bioconverting and xylose-fermenting yeast Pichia stipitis.</title>
        <authorList>
            <person name="Jeffries T.W."/>
            <person name="Grigoriev I.V."/>
            <person name="Grimwood J."/>
            <person name="Laplaza J.M."/>
            <person name="Aerts A."/>
            <person name="Salamov A."/>
            <person name="Schmutz J."/>
            <person name="Lindquist E."/>
            <person name="Dehal P."/>
            <person name="Shapiro H."/>
            <person name="Jin Y.S."/>
            <person name="Passoth V."/>
            <person name="Richardson P.M."/>
        </authorList>
    </citation>
    <scope>NUCLEOTIDE SEQUENCE [LARGE SCALE GENOMIC DNA]</scope>
    <source>
        <strain evidence="13">ATCC 58785 / CBS 6054 / NBRC 10063 / NRRL Y-11545</strain>
    </source>
</reference>
<dbReference type="PANTHER" id="PTHR24343:SF137">
    <property type="entry name" value="SERINE_THREONINE-PROTEIN KINASE HRK1"/>
    <property type="match status" value="1"/>
</dbReference>
<evidence type="ECO:0000256" key="2">
    <source>
        <dbReference type="ARBA" id="ARBA00022527"/>
    </source>
</evidence>
<dbReference type="PROSITE" id="PS00107">
    <property type="entry name" value="PROTEIN_KINASE_ATP"/>
    <property type="match status" value="1"/>
</dbReference>
<dbReference type="GO" id="GO:0005829">
    <property type="term" value="C:cytosol"/>
    <property type="evidence" value="ECO:0007669"/>
    <property type="project" value="TreeGrafter"/>
</dbReference>
<evidence type="ECO:0000256" key="3">
    <source>
        <dbReference type="ARBA" id="ARBA00022679"/>
    </source>
</evidence>
<dbReference type="EMBL" id="CP000501">
    <property type="protein sequence ID" value="ABN68214.2"/>
    <property type="molecule type" value="Genomic_DNA"/>
</dbReference>
<dbReference type="HOGENOM" id="CLU_000288_82_3_1"/>
<dbReference type="SMART" id="SM00220">
    <property type="entry name" value="S_TKc"/>
    <property type="match status" value="1"/>
</dbReference>
<evidence type="ECO:0000256" key="4">
    <source>
        <dbReference type="ARBA" id="ARBA00022741"/>
    </source>
</evidence>
<evidence type="ECO:0000256" key="8">
    <source>
        <dbReference type="ARBA" id="ARBA00048679"/>
    </source>
</evidence>
<dbReference type="SUPFAM" id="SSF56112">
    <property type="entry name" value="Protein kinase-like (PK-like)"/>
    <property type="match status" value="1"/>
</dbReference>
<keyword evidence="13" id="KW-1185">Reference proteome</keyword>
<evidence type="ECO:0000313" key="12">
    <source>
        <dbReference type="EMBL" id="ABN68214.2"/>
    </source>
</evidence>
<dbReference type="Gene3D" id="1.10.510.10">
    <property type="entry name" value="Transferase(Phosphotransferase) domain 1"/>
    <property type="match status" value="1"/>
</dbReference>
<comment type="catalytic activity">
    <reaction evidence="8">
        <text>L-seryl-[protein] + ATP = O-phospho-L-seryl-[protein] + ADP + H(+)</text>
        <dbReference type="Rhea" id="RHEA:17989"/>
        <dbReference type="Rhea" id="RHEA-COMP:9863"/>
        <dbReference type="Rhea" id="RHEA-COMP:11604"/>
        <dbReference type="ChEBI" id="CHEBI:15378"/>
        <dbReference type="ChEBI" id="CHEBI:29999"/>
        <dbReference type="ChEBI" id="CHEBI:30616"/>
        <dbReference type="ChEBI" id="CHEBI:83421"/>
        <dbReference type="ChEBI" id="CHEBI:456216"/>
        <dbReference type="EC" id="2.7.11.1"/>
    </reaction>
</comment>
<keyword evidence="6 9" id="KW-0067">ATP-binding</keyword>
<dbReference type="EC" id="2.7.11.1" evidence="1"/>
<dbReference type="PROSITE" id="PS50011">
    <property type="entry name" value="PROTEIN_KINASE_DOM"/>
    <property type="match status" value="1"/>
</dbReference>
<feature type="region of interest" description="Disordered" evidence="10">
    <location>
        <begin position="1"/>
        <end position="92"/>
    </location>
</feature>
<evidence type="ECO:0000313" key="13">
    <source>
        <dbReference type="Proteomes" id="UP000002258"/>
    </source>
</evidence>
<dbReference type="KEGG" id="pic:PICST_33265"/>
<dbReference type="InterPro" id="IPR017441">
    <property type="entry name" value="Protein_kinase_ATP_BS"/>
</dbReference>
<protein>
    <recommendedName>
        <fullName evidence="1">non-specific serine/threonine protein kinase</fullName>
        <ecNumber evidence="1">2.7.11.1</ecNumber>
    </recommendedName>
</protein>
<feature type="domain" description="Protein kinase" evidence="11">
    <location>
        <begin position="150"/>
        <end position="472"/>
    </location>
</feature>
<evidence type="ECO:0000256" key="7">
    <source>
        <dbReference type="ARBA" id="ARBA00047899"/>
    </source>
</evidence>
<dbReference type="PANTHER" id="PTHR24343">
    <property type="entry name" value="SERINE/THREONINE KINASE"/>
    <property type="match status" value="1"/>
</dbReference>
<dbReference type="GO" id="GO:0030447">
    <property type="term" value="P:filamentous growth"/>
    <property type="evidence" value="ECO:0007669"/>
    <property type="project" value="UniProtKB-ARBA"/>
</dbReference>
<feature type="compositionally biased region" description="Basic and acidic residues" evidence="10">
    <location>
        <begin position="49"/>
        <end position="65"/>
    </location>
</feature>
<dbReference type="Gene3D" id="3.30.200.20">
    <property type="entry name" value="Phosphorylase Kinase, domain 1"/>
    <property type="match status" value="1"/>
</dbReference>
<dbReference type="GeneID" id="4840747"/>
<evidence type="ECO:0000256" key="10">
    <source>
        <dbReference type="SAM" id="MobiDB-lite"/>
    </source>
</evidence>
<feature type="binding site" evidence="9">
    <location>
        <position position="181"/>
    </location>
    <ligand>
        <name>ATP</name>
        <dbReference type="ChEBI" id="CHEBI:30616"/>
    </ligand>
</feature>
<dbReference type="OMA" id="HIAPSIN"/>
<evidence type="ECO:0000256" key="5">
    <source>
        <dbReference type="ARBA" id="ARBA00022777"/>
    </source>
</evidence>
<dbReference type="PROSITE" id="PS00108">
    <property type="entry name" value="PROTEIN_KINASE_ST"/>
    <property type="match status" value="1"/>
</dbReference>
<dbReference type="RefSeq" id="XP_001386243.2">
    <property type="nucleotide sequence ID" value="XM_001386206.1"/>
</dbReference>
<evidence type="ECO:0000256" key="6">
    <source>
        <dbReference type="ARBA" id="ARBA00022840"/>
    </source>
</evidence>
<dbReference type="STRING" id="322104.A3LYQ9"/>
<accession>A3LYQ9</accession>
<keyword evidence="5 12" id="KW-0418">Kinase</keyword>
<keyword evidence="4 9" id="KW-0547">Nucleotide-binding</keyword>